<accession>A0AAJ0MCJ3</accession>
<organism evidence="2 3">
    <name type="scientific">Lasiosphaeria hispida</name>
    <dbReference type="NCBI Taxonomy" id="260671"/>
    <lineage>
        <taxon>Eukaryota</taxon>
        <taxon>Fungi</taxon>
        <taxon>Dikarya</taxon>
        <taxon>Ascomycota</taxon>
        <taxon>Pezizomycotina</taxon>
        <taxon>Sordariomycetes</taxon>
        <taxon>Sordariomycetidae</taxon>
        <taxon>Sordariales</taxon>
        <taxon>Lasiosphaeriaceae</taxon>
        <taxon>Lasiosphaeria</taxon>
    </lineage>
</organism>
<reference evidence="2" key="2">
    <citation type="submission" date="2023-06" db="EMBL/GenBank/DDBJ databases">
        <authorList>
            <consortium name="Lawrence Berkeley National Laboratory"/>
            <person name="Haridas S."/>
            <person name="Hensen N."/>
            <person name="Bonometti L."/>
            <person name="Westerberg I."/>
            <person name="Brannstrom I.O."/>
            <person name="Guillou S."/>
            <person name="Cros-Aarteil S."/>
            <person name="Calhoun S."/>
            <person name="Kuo A."/>
            <person name="Mondo S."/>
            <person name="Pangilinan J."/>
            <person name="Riley R."/>
            <person name="Labutti K."/>
            <person name="Andreopoulos B."/>
            <person name="Lipzen A."/>
            <person name="Chen C."/>
            <person name="Yanf M."/>
            <person name="Daum C."/>
            <person name="Ng V."/>
            <person name="Clum A."/>
            <person name="Steindorff A."/>
            <person name="Ohm R."/>
            <person name="Martin F."/>
            <person name="Silar P."/>
            <person name="Natvig D."/>
            <person name="Lalanne C."/>
            <person name="Gautier V."/>
            <person name="Ament-Velasquez S.L."/>
            <person name="Kruys A."/>
            <person name="Hutchinson M.I."/>
            <person name="Powell A.J."/>
            <person name="Barry K."/>
            <person name="Miller A.N."/>
            <person name="Grigoriev I.V."/>
            <person name="Debuchy R."/>
            <person name="Gladieux P."/>
            <person name="Thoren M.H."/>
            <person name="Johannesson H."/>
        </authorList>
    </citation>
    <scope>NUCLEOTIDE SEQUENCE</scope>
    <source>
        <strain evidence="2">CBS 955.72</strain>
    </source>
</reference>
<evidence type="ECO:0000313" key="3">
    <source>
        <dbReference type="Proteomes" id="UP001275084"/>
    </source>
</evidence>
<dbReference type="EMBL" id="JAUIQD010000005">
    <property type="protein sequence ID" value="KAK3349568.1"/>
    <property type="molecule type" value="Genomic_DNA"/>
</dbReference>
<feature type="chain" id="PRO_5042608298" evidence="1">
    <location>
        <begin position="21"/>
        <end position="185"/>
    </location>
</feature>
<proteinExistence type="predicted"/>
<evidence type="ECO:0000256" key="1">
    <source>
        <dbReference type="SAM" id="SignalP"/>
    </source>
</evidence>
<name>A0AAJ0MCJ3_9PEZI</name>
<gene>
    <name evidence="2" type="ORF">B0T25DRAFT_519759</name>
</gene>
<feature type="signal peptide" evidence="1">
    <location>
        <begin position="1"/>
        <end position="20"/>
    </location>
</feature>
<dbReference type="PANTHER" id="PTHR35605:SF1">
    <property type="entry name" value="ECP2 EFFECTOR PROTEIN DOMAIN-CONTAINING PROTEIN-RELATED"/>
    <property type="match status" value="1"/>
</dbReference>
<keyword evidence="1" id="KW-0732">Signal</keyword>
<keyword evidence="3" id="KW-1185">Reference proteome</keyword>
<dbReference type="AlphaFoldDB" id="A0AAJ0MCJ3"/>
<dbReference type="PANTHER" id="PTHR35605">
    <property type="entry name" value="ECP2 EFFECTOR PROTEIN DOMAIN-CONTAINING PROTEIN-RELATED"/>
    <property type="match status" value="1"/>
</dbReference>
<sequence length="185" mass="20549">MAFYKSFAVFSAFIMATATAFVVPHAGPPFALLNETGPHNAGKLPWHALSMRASNTTQATNTTTQTTDQPADYESHFCFDRWPTAERDVIDEGMQYLRGLGGNPRLGAGPGTCSRVSCSYNAAIYWCNDNTAEYTLDNFGRIADAAHFIAYNCEYDFNGKGRFYTSGQVFFKKHWNVYITGGERC</sequence>
<comment type="caution">
    <text evidence="2">The sequence shown here is derived from an EMBL/GenBank/DDBJ whole genome shotgun (WGS) entry which is preliminary data.</text>
</comment>
<evidence type="ECO:0000313" key="2">
    <source>
        <dbReference type="EMBL" id="KAK3349568.1"/>
    </source>
</evidence>
<dbReference type="Proteomes" id="UP001275084">
    <property type="component" value="Unassembled WGS sequence"/>
</dbReference>
<protein>
    <submittedName>
        <fullName evidence="2">Uncharacterized protein</fullName>
    </submittedName>
</protein>
<reference evidence="2" key="1">
    <citation type="journal article" date="2023" name="Mol. Phylogenet. Evol.">
        <title>Genome-scale phylogeny and comparative genomics of the fungal order Sordariales.</title>
        <authorList>
            <person name="Hensen N."/>
            <person name="Bonometti L."/>
            <person name="Westerberg I."/>
            <person name="Brannstrom I.O."/>
            <person name="Guillou S."/>
            <person name="Cros-Aarteil S."/>
            <person name="Calhoun S."/>
            <person name="Haridas S."/>
            <person name="Kuo A."/>
            <person name="Mondo S."/>
            <person name="Pangilinan J."/>
            <person name="Riley R."/>
            <person name="LaButti K."/>
            <person name="Andreopoulos B."/>
            <person name="Lipzen A."/>
            <person name="Chen C."/>
            <person name="Yan M."/>
            <person name="Daum C."/>
            <person name="Ng V."/>
            <person name="Clum A."/>
            <person name="Steindorff A."/>
            <person name="Ohm R.A."/>
            <person name="Martin F."/>
            <person name="Silar P."/>
            <person name="Natvig D.O."/>
            <person name="Lalanne C."/>
            <person name="Gautier V."/>
            <person name="Ament-Velasquez S.L."/>
            <person name="Kruys A."/>
            <person name="Hutchinson M.I."/>
            <person name="Powell A.J."/>
            <person name="Barry K."/>
            <person name="Miller A.N."/>
            <person name="Grigoriev I.V."/>
            <person name="Debuchy R."/>
            <person name="Gladieux P."/>
            <person name="Hiltunen Thoren M."/>
            <person name="Johannesson H."/>
        </authorList>
    </citation>
    <scope>NUCLEOTIDE SEQUENCE</scope>
    <source>
        <strain evidence="2">CBS 955.72</strain>
    </source>
</reference>